<dbReference type="RefSeq" id="WP_073047926.1">
    <property type="nucleotide sequence ID" value="NZ_FQZL01000006.1"/>
</dbReference>
<name>A0A1M6DK54_9FIRM</name>
<dbReference type="GO" id="GO:0030170">
    <property type="term" value="F:pyridoxal phosphate binding"/>
    <property type="evidence" value="ECO:0007669"/>
    <property type="project" value="UniProtKB-UniRule"/>
</dbReference>
<dbReference type="NCBIfam" id="TIGR00044">
    <property type="entry name" value="YggS family pyridoxal phosphate-dependent enzyme"/>
    <property type="match status" value="1"/>
</dbReference>
<protein>
    <recommendedName>
        <fullName evidence="2">Pyridoxal phosphate homeostasis protein</fullName>
        <shortName evidence="2">PLP homeostasis protein</shortName>
    </recommendedName>
</protein>
<dbReference type="PIRSF" id="PIRSF004848">
    <property type="entry name" value="YBL036c_PLPDEIII"/>
    <property type="match status" value="1"/>
</dbReference>
<reference evidence="6 7" key="1">
    <citation type="submission" date="2016-11" db="EMBL/GenBank/DDBJ databases">
        <authorList>
            <person name="Jaros S."/>
            <person name="Januszkiewicz K."/>
            <person name="Wedrychowicz H."/>
        </authorList>
    </citation>
    <scope>NUCLEOTIDE SEQUENCE [LARGE SCALE GENOMIC DNA]</scope>
    <source>
        <strain evidence="6 7">DSM 17477</strain>
    </source>
</reference>
<dbReference type="InterPro" id="IPR001608">
    <property type="entry name" value="Ala_racemase_N"/>
</dbReference>
<evidence type="ECO:0000256" key="3">
    <source>
        <dbReference type="PIRSR" id="PIRSR004848-1"/>
    </source>
</evidence>
<feature type="modified residue" description="N6-(pyridoxal phosphate)lysine" evidence="2 3">
    <location>
        <position position="35"/>
    </location>
</feature>
<comment type="similarity">
    <text evidence="2 4">Belongs to the pyridoxal phosphate-binding protein YggS/PROSC family.</text>
</comment>
<dbReference type="PANTHER" id="PTHR10146">
    <property type="entry name" value="PROLINE SYNTHETASE CO-TRANSCRIBED BACTERIAL HOMOLOG PROTEIN"/>
    <property type="match status" value="1"/>
</dbReference>
<dbReference type="EMBL" id="FQZL01000006">
    <property type="protein sequence ID" value="SHI73540.1"/>
    <property type="molecule type" value="Genomic_DNA"/>
</dbReference>
<keyword evidence="1 2" id="KW-0663">Pyridoxal phosphate</keyword>
<accession>A0A1M6DK54</accession>
<dbReference type="Pfam" id="PF01168">
    <property type="entry name" value="Ala_racemase_N"/>
    <property type="match status" value="1"/>
</dbReference>
<evidence type="ECO:0000259" key="5">
    <source>
        <dbReference type="Pfam" id="PF01168"/>
    </source>
</evidence>
<dbReference type="Proteomes" id="UP000184052">
    <property type="component" value="Unassembled WGS sequence"/>
</dbReference>
<evidence type="ECO:0000256" key="2">
    <source>
        <dbReference type="HAMAP-Rule" id="MF_02087"/>
    </source>
</evidence>
<comment type="cofactor">
    <cofactor evidence="3">
        <name>pyridoxal 5'-phosphate</name>
        <dbReference type="ChEBI" id="CHEBI:597326"/>
    </cofactor>
</comment>
<dbReference type="Gene3D" id="3.20.20.10">
    <property type="entry name" value="Alanine racemase"/>
    <property type="match status" value="1"/>
</dbReference>
<dbReference type="STRING" id="1121476.SAMN02745751_00946"/>
<dbReference type="HAMAP" id="MF_02087">
    <property type="entry name" value="PLP_homeostasis"/>
    <property type="match status" value="1"/>
</dbReference>
<sequence length="227" mass="26274">MSMEKNVDEILQNIKEACEKSNRSQDEITLIAVTKTVDVDAMIEARKLDLKNFGENKPQELVRKFDFFDEEIRWHMIGHLQRNKVKYIIDKVELIHSLDNMKLAEEIQKQSVKHDKVMDVLIEINIGNEISKHGISPDELFDFVDKVKELKNIRIKGLMTVAPYMIDAEEVRPYMKKMKSLFDQLKAIEGDCIDTLSMGMSNDYKIAIEEGATMVRIGSSIFGERIY</sequence>
<dbReference type="InterPro" id="IPR011078">
    <property type="entry name" value="PyrdxlP_homeostasis"/>
</dbReference>
<dbReference type="OrthoDB" id="9804072at2"/>
<dbReference type="CDD" id="cd00635">
    <property type="entry name" value="PLPDE_III_YBL036c_like"/>
    <property type="match status" value="1"/>
</dbReference>
<keyword evidence="7" id="KW-1185">Reference proteome</keyword>
<dbReference type="AlphaFoldDB" id="A0A1M6DK54"/>
<organism evidence="6 7">
    <name type="scientific">Dethiosulfatibacter aminovorans DSM 17477</name>
    <dbReference type="NCBI Taxonomy" id="1121476"/>
    <lineage>
        <taxon>Bacteria</taxon>
        <taxon>Bacillati</taxon>
        <taxon>Bacillota</taxon>
        <taxon>Tissierellia</taxon>
        <taxon>Dethiosulfatibacter</taxon>
    </lineage>
</organism>
<dbReference type="PANTHER" id="PTHR10146:SF14">
    <property type="entry name" value="PYRIDOXAL PHOSPHATE HOMEOSTASIS PROTEIN"/>
    <property type="match status" value="1"/>
</dbReference>
<evidence type="ECO:0000256" key="1">
    <source>
        <dbReference type="ARBA" id="ARBA00022898"/>
    </source>
</evidence>
<dbReference type="InterPro" id="IPR029066">
    <property type="entry name" value="PLP-binding_barrel"/>
</dbReference>
<feature type="domain" description="Alanine racemase N-terminal" evidence="5">
    <location>
        <begin position="7"/>
        <end position="224"/>
    </location>
</feature>
<dbReference type="PROSITE" id="PS01211">
    <property type="entry name" value="UPF0001"/>
    <property type="match status" value="1"/>
</dbReference>
<evidence type="ECO:0000256" key="4">
    <source>
        <dbReference type="RuleBase" id="RU004514"/>
    </source>
</evidence>
<dbReference type="SUPFAM" id="SSF51419">
    <property type="entry name" value="PLP-binding barrel"/>
    <property type="match status" value="1"/>
</dbReference>
<gene>
    <name evidence="6" type="ORF">SAMN02745751_00946</name>
</gene>
<proteinExistence type="inferred from homology"/>
<evidence type="ECO:0000313" key="7">
    <source>
        <dbReference type="Proteomes" id="UP000184052"/>
    </source>
</evidence>
<evidence type="ECO:0000313" key="6">
    <source>
        <dbReference type="EMBL" id="SHI73540.1"/>
    </source>
</evidence>
<comment type="function">
    <text evidence="2">Pyridoxal 5'-phosphate (PLP)-binding protein, which is involved in PLP homeostasis.</text>
</comment>
<dbReference type="FunFam" id="3.20.20.10:FF:000018">
    <property type="entry name" value="Pyridoxal phosphate homeostasis protein"/>
    <property type="match status" value="1"/>
</dbReference>